<organism evidence="1">
    <name type="scientific">mine drainage metagenome</name>
    <dbReference type="NCBI Taxonomy" id="410659"/>
    <lineage>
        <taxon>unclassified sequences</taxon>
        <taxon>metagenomes</taxon>
        <taxon>ecological metagenomes</taxon>
    </lineage>
</organism>
<reference evidence="1" key="1">
    <citation type="submission" date="2013-08" db="EMBL/GenBank/DDBJ databases">
        <authorList>
            <person name="Mendez C."/>
            <person name="Richter M."/>
            <person name="Ferrer M."/>
            <person name="Sanchez J."/>
        </authorList>
    </citation>
    <scope>NUCLEOTIDE SEQUENCE</scope>
</reference>
<dbReference type="AlphaFoldDB" id="T0Y5Q5"/>
<feature type="non-terminal residue" evidence="1">
    <location>
        <position position="112"/>
    </location>
</feature>
<gene>
    <name evidence="1" type="ORF">B2A_14944</name>
</gene>
<name>T0Y5Q5_9ZZZZ</name>
<proteinExistence type="predicted"/>
<accession>T0Y5Q5</accession>
<protein>
    <submittedName>
        <fullName evidence="1">Uncharacterized protein</fullName>
    </submittedName>
</protein>
<comment type="caution">
    <text evidence="1">The sequence shown here is derived from an EMBL/GenBank/DDBJ whole genome shotgun (WGS) entry which is preliminary data.</text>
</comment>
<dbReference type="EMBL" id="AUZZ01010873">
    <property type="protein sequence ID" value="EQD28443.1"/>
    <property type="molecule type" value="Genomic_DNA"/>
</dbReference>
<sequence length="112" mass="13203">MPLNYGGRRWYMHCPVTGQRVLVLYKWNTIDRFCARESVRPRPTYASQRVSGSGRIMEQRWAIRRKLGDTFSDLFSEPFKPKGMRWRTFERHCARDRATGRARKRLPAALAG</sequence>
<evidence type="ECO:0000313" key="1">
    <source>
        <dbReference type="EMBL" id="EQD28443.1"/>
    </source>
</evidence>
<reference evidence="1" key="2">
    <citation type="journal article" date="2014" name="ISME J.">
        <title>Microbial stratification in low pH oxic and suboxic macroscopic growths along an acid mine drainage.</title>
        <authorList>
            <person name="Mendez-Garcia C."/>
            <person name="Mesa V."/>
            <person name="Sprenger R.R."/>
            <person name="Richter M."/>
            <person name="Diez M.S."/>
            <person name="Solano J."/>
            <person name="Bargiela R."/>
            <person name="Golyshina O.V."/>
            <person name="Manteca A."/>
            <person name="Ramos J.L."/>
            <person name="Gallego J.R."/>
            <person name="Llorente I."/>
            <person name="Martins Dos Santos V.A."/>
            <person name="Jensen O.N."/>
            <person name="Pelaez A.I."/>
            <person name="Sanchez J."/>
            <person name="Ferrer M."/>
        </authorList>
    </citation>
    <scope>NUCLEOTIDE SEQUENCE</scope>
</reference>